<dbReference type="AlphaFoldDB" id="A0A2S9XEH5"/>
<keyword evidence="2 5" id="KW-0547">Nucleotide-binding</keyword>
<keyword evidence="1 7" id="KW-0808">Transferase</keyword>
<feature type="domain" description="Protein kinase" evidence="6">
    <location>
        <begin position="37"/>
        <end position="297"/>
    </location>
</feature>
<dbReference type="InterPro" id="IPR011009">
    <property type="entry name" value="Kinase-like_dom_sf"/>
</dbReference>
<protein>
    <submittedName>
        <fullName evidence="7">Serine/threonine-protein kinase PrkC</fullName>
        <ecNumber evidence="7">2.7.11.1</ecNumber>
    </submittedName>
</protein>
<dbReference type="OrthoDB" id="9801841at2"/>
<dbReference type="InterPro" id="IPR008271">
    <property type="entry name" value="Ser/Thr_kinase_AS"/>
</dbReference>
<sequence length="584" mass="63905">MSRDPEESSDRRRVPSARWHELIEAVTASPGIELGRFKLLAWIGGGGMGVVFRAHDTELDREVALKLWKLPPGEAKEAVVHEAKCLAKLSHPNVVAVYGTGEVDDDVFLVMELVDGMDGRLWISSFQPSWRQIVDLYVLAGHGLAAAHAAGLEHGDFKPENVLLGRDHRVHVADFGVARALREHICVDDDPLAAEGNAGLGTLAYMAPERLHGRRGDARSDQFSFCVTVWECLYGKRPFDGPTELAMLEAMERGGLQTNPAATAYGIPRRLRQAITRGLAMDPAERWPDMASLLAALDEIRRRPDERKRWRWIAVSAVGLMLGSSAVTAWLVTSRTQAHTESGINSELKTTLLHAEQSPASADEAELLADELISLIEAGKLDEAQRRWVEVEDSATQKDKTIEHEALVITRALISRAQLLARKEPTTSTALAFHAFAPLSYSTSRYPLDHPAQTELDSLRDVSMRLTSRATRLVGRYTESLRAELGHTCSCDPPMNADDCDAIDSDSVALHACLTELLVNHEDELAGYLSCLAPATESHTTCVMAVTDCNVAGIESCDATRARAEGECSPLTPSLRRAFAACAR</sequence>
<dbReference type="EC" id="2.7.11.1" evidence="7"/>
<dbReference type="PROSITE" id="PS00108">
    <property type="entry name" value="PROTEIN_KINASE_ST"/>
    <property type="match status" value="1"/>
</dbReference>
<dbReference type="Gene3D" id="3.30.200.20">
    <property type="entry name" value="Phosphorylase Kinase, domain 1"/>
    <property type="match status" value="1"/>
</dbReference>
<dbReference type="PROSITE" id="PS00107">
    <property type="entry name" value="PROTEIN_KINASE_ATP"/>
    <property type="match status" value="1"/>
</dbReference>
<evidence type="ECO:0000313" key="7">
    <source>
        <dbReference type="EMBL" id="PRP91081.1"/>
    </source>
</evidence>
<name>A0A2S9XEH5_9BACT</name>
<keyword evidence="8" id="KW-1185">Reference proteome</keyword>
<dbReference type="PANTHER" id="PTHR43289">
    <property type="entry name" value="MITOGEN-ACTIVATED PROTEIN KINASE KINASE KINASE 20-RELATED"/>
    <property type="match status" value="1"/>
</dbReference>
<keyword evidence="3 7" id="KW-0418">Kinase</keyword>
<gene>
    <name evidence="7" type="primary">prkC_39</name>
    <name evidence="7" type="ORF">ENSA5_58180</name>
</gene>
<dbReference type="GO" id="GO:0004674">
    <property type="term" value="F:protein serine/threonine kinase activity"/>
    <property type="evidence" value="ECO:0007669"/>
    <property type="project" value="UniProtKB-EC"/>
</dbReference>
<dbReference type="InterPro" id="IPR017441">
    <property type="entry name" value="Protein_kinase_ATP_BS"/>
</dbReference>
<dbReference type="PROSITE" id="PS50011">
    <property type="entry name" value="PROTEIN_KINASE_DOM"/>
    <property type="match status" value="1"/>
</dbReference>
<evidence type="ECO:0000256" key="1">
    <source>
        <dbReference type="ARBA" id="ARBA00022679"/>
    </source>
</evidence>
<dbReference type="RefSeq" id="WP_106395024.1">
    <property type="nucleotide sequence ID" value="NZ_PVNK01000257.1"/>
</dbReference>
<comment type="caution">
    <text evidence="7">The sequence shown here is derived from an EMBL/GenBank/DDBJ whole genome shotgun (WGS) entry which is preliminary data.</text>
</comment>
<evidence type="ECO:0000256" key="4">
    <source>
        <dbReference type="ARBA" id="ARBA00022840"/>
    </source>
</evidence>
<dbReference type="Gene3D" id="1.10.510.10">
    <property type="entry name" value="Transferase(Phosphotransferase) domain 1"/>
    <property type="match status" value="1"/>
</dbReference>
<dbReference type="GO" id="GO:0005524">
    <property type="term" value="F:ATP binding"/>
    <property type="evidence" value="ECO:0007669"/>
    <property type="project" value="UniProtKB-UniRule"/>
</dbReference>
<organism evidence="7 8">
    <name type="scientific">Enhygromyxa salina</name>
    <dbReference type="NCBI Taxonomy" id="215803"/>
    <lineage>
        <taxon>Bacteria</taxon>
        <taxon>Pseudomonadati</taxon>
        <taxon>Myxococcota</taxon>
        <taxon>Polyangia</taxon>
        <taxon>Nannocystales</taxon>
        <taxon>Nannocystaceae</taxon>
        <taxon>Enhygromyxa</taxon>
    </lineage>
</organism>
<feature type="binding site" evidence="5">
    <location>
        <position position="66"/>
    </location>
    <ligand>
        <name>ATP</name>
        <dbReference type="ChEBI" id="CHEBI:30616"/>
    </ligand>
</feature>
<evidence type="ECO:0000256" key="5">
    <source>
        <dbReference type="PROSITE-ProRule" id="PRU10141"/>
    </source>
</evidence>
<keyword evidence="4 5" id="KW-0067">ATP-binding</keyword>
<dbReference type="CDD" id="cd14014">
    <property type="entry name" value="STKc_PknB_like"/>
    <property type="match status" value="1"/>
</dbReference>
<dbReference type="Pfam" id="PF00069">
    <property type="entry name" value="Pkinase"/>
    <property type="match status" value="1"/>
</dbReference>
<dbReference type="EMBL" id="PVNK01000257">
    <property type="protein sequence ID" value="PRP91081.1"/>
    <property type="molecule type" value="Genomic_DNA"/>
</dbReference>
<evidence type="ECO:0000313" key="8">
    <source>
        <dbReference type="Proteomes" id="UP000237968"/>
    </source>
</evidence>
<dbReference type="SUPFAM" id="SSF56112">
    <property type="entry name" value="Protein kinase-like (PK-like)"/>
    <property type="match status" value="1"/>
</dbReference>
<dbReference type="Proteomes" id="UP000237968">
    <property type="component" value="Unassembled WGS sequence"/>
</dbReference>
<proteinExistence type="predicted"/>
<accession>A0A2S9XEH5</accession>
<dbReference type="InterPro" id="IPR000719">
    <property type="entry name" value="Prot_kinase_dom"/>
</dbReference>
<evidence type="ECO:0000259" key="6">
    <source>
        <dbReference type="PROSITE" id="PS50011"/>
    </source>
</evidence>
<evidence type="ECO:0000256" key="2">
    <source>
        <dbReference type="ARBA" id="ARBA00022741"/>
    </source>
</evidence>
<reference evidence="7 8" key="1">
    <citation type="submission" date="2018-03" db="EMBL/GenBank/DDBJ databases">
        <title>Draft Genome Sequences of the Obligatory Marine Myxobacteria Enhygromyxa salina SWB005.</title>
        <authorList>
            <person name="Poehlein A."/>
            <person name="Moghaddam J.A."/>
            <person name="Harms H."/>
            <person name="Alanjari M."/>
            <person name="Koenig G.M."/>
            <person name="Daniel R."/>
            <person name="Schaeberle T.F."/>
        </authorList>
    </citation>
    <scope>NUCLEOTIDE SEQUENCE [LARGE SCALE GENOMIC DNA]</scope>
    <source>
        <strain evidence="7 8">SWB005</strain>
    </source>
</reference>
<evidence type="ECO:0000256" key="3">
    <source>
        <dbReference type="ARBA" id="ARBA00022777"/>
    </source>
</evidence>
<dbReference type="PANTHER" id="PTHR43289:SF6">
    <property type="entry name" value="SERINE_THREONINE-PROTEIN KINASE NEKL-3"/>
    <property type="match status" value="1"/>
</dbReference>